<dbReference type="InterPro" id="IPR036866">
    <property type="entry name" value="RibonucZ/Hydroxyglut_hydro"/>
</dbReference>
<dbReference type="EMBL" id="CP017813">
    <property type="protein sequence ID" value="APJ38399.1"/>
    <property type="molecule type" value="Genomic_DNA"/>
</dbReference>
<evidence type="ECO:0000259" key="2">
    <source>
        <dbReference type="Pfam" id="PF22505"/>
    </source>
</evidence>
<dbReference type="Pfam" id="PF17770">
    <property type="entry name" value="RNase_J_C"/>
    <property type="match status" value="1"/>
</dbReference>
<feature type="domain" description="Ribonuclease J C-terminal" evidence="1">
    <location>
        <begin position="451"/>
        <end position="544"/>
    </location>
</feature>
<dbReference type="OrthoDB" id="401053at2"/>
<dbReference type="RefSeq" id="WP_073372403.1">
    <property type="nucleotide sequence ID" value="NZ_CP017813.1"/>
</dbReference>
<keyword evidence="4" id="KW-1185">Reference proteome</keyword>
<organism evidence="3 4">
    <name type="scientific">Mycoplasmopsis pullorum</name>
    <dbReference type="NCBI Taxonomy" id="48003"/>
    <lineage>
        <taxon>Bacteria</taxon>
        <taxon>Bacillati</taxon>
        <taxon>Mycoplasmatota</taxon>
        <taxon>Mycoplasmoidales</taxon>
        <taxon>Metamycoplasmataceae</taxon>
        <taxon>Mycoplasmopsis</taxon>
    </lineage>
</organism>
<accession>A0A1L4FS37</accession>
<evidence type="ECO:0000259" key="1">
    <source>
        <dbReference type="Pfam" id="PF17770"/>
    </source>
</evidence>
<dbReference type="SUPFAM" id="SSF56281">
    <property type="entry name" value="Metallo-hydrolase/oxidoreductase"/>
    <property type="match status" value="1"/>
</dbReference>
<dbReference type="AlphaFoldDB" id="A0A1L4FS37"/>
<dbReference type="Gene3D" id="3.10.20.580">
    <property type="match status" value="1"/>
</dbReference>
<protein>
    <submittedName>
        <fullName evidence="3">Ribonuclease J</fullName>
    </submittedName>
</protein>
<dbReference type="Pfam" id="PF22505">
    <property type="entry name" value="RNase_J_b_CASP"/>
    <property type="match status" value="1"/>
</dbReference>
<dbReference type="InterPro" id="IPR042173">
    <property type="entry name" value="RNase_J_2"/>
</dbReference>
<proteinExistence type="predicted"/>
<name>A0A1L4FS37_9BACT</name>
<dbReference type="InterPro" id="IPR055132">
    <property type="entry name" value="RNase_J_b_CASP"/>
</dbReference>
<dbReference type="InterPro" id="IPR041636">
    <property type="entry name" value="RNase_J_C"/>
</dbReference>
<sequence length="549" mass="62188">MSHVNFFALGGLDENGKNCYVIETENDIFIINAGAKVPINTTYGVDTLIPDFSYLEKNKEKIRGVFITDVKNETFSALPWLVMQIPNLTIYSSPFNRILIMDRLNKYKISPKEYKIEILKKENVFNDVTVRNFMVAGSMPGSVGYDFVTKDGDIIFLCNYVKGDLGIYGQSSYEDIKKITQNREILTVITDAGHSNYSGYAIDKIVLPQMVKDAFLKTPDDARIIVGAYDEEMVAIDQILNLALQTNRPVTAYGKTYAQLLFLLKKIKNDINLPEIIEHKNLNKHPNAVILVTGSIERLYSRFLRIAHNNDILLKLRPTDRVLMIAPPINGIEALAAFALDEVAKISPMITDVTHHEYYSHRPAREDVVDLLKVLKPKYFIPVEGLYRYLIDISNYVSETFAKNEVTPIVLQNGKIAHFLNGKLFSTNGKIKPCGDTIIDGFGIGDISTEVISERELLGREGLVIVSLIFNSRTKEINSNIKTNYIGVIGREDKAEIDKLIKSVIIQVTQDEQFKGLKDLQERLRKVIRKKIYKIYDKEPMVAITFNAD</sequence>
<feature type="domain" description="Ribonuclease J beta-CASP" evidence="2">
    <location>
        <begin position="222"/>
        <end position="333"/>
    </location>
</feature>
<evidence type="ECO:0000313" key="3">
    <source>
        <dbReference type="EMBL" id="APJ38399.1"/>
    </source>
</evidence>
<dbReference type="PANTHER" id="PTHR43694:SF1">
    <property type="entry name" value="RIBONUCLEASE J"/>
    <property type="match status" value="1"/>
</dbReference>
<dbReference type="STRING" id="48003.BLA55_01790"/>
<dbReference type="Proteomes" id="UP000184322">
    <property type="component" value="Chromosome"/>
</dbReference>
<dbReference type="Gene3D" id="3.40.50.10710">
    <property type="entry name" value="Metallo-hydrolase/oxidoreductase"/>
    <property type="match status" value="1"/>
</dbReference>
<gene>
    <name evidence="3" type="ORF">BLA55_01790</name>
</gene>
<dbReference type="Gene3D" id="3.60.15.10">
    <property type="entry name" value="Ribonuclease Z/Hydroxyacylglutathione hydrolase-like"/>
    <property type="match status" value="1"/>
</dbReference>
<dbReference type="PANTHER" id="PTHR43694">
    <property type="entry name" value="RIBONUCLEASE J"/>
    <property type="match status" value="1"/>
</dbReference>
<reference evidence="4" key="1">
    <citation type="submission" date="2016-10" db="EMBL/GenBank/DDBJ databases">
        <authorList>
            <person name="Beylefeld A."/>
            <person name="Abolnik C."/>
        </authorList>
    </citation>
    <scope>NUCLEOTIDE SEQUENCE [LARGE SCALE GENOMIC DNA]</scope>
    <source>
        <strain evidence="4">B359_6</strain>
    </source>
</reference>
<dbReference type="KEGG" id="mpul:BLA55_01790"/>
<evidence type="ECO:0000313" key="4">
    <source>
        <dbReference type="Proteomes" id="UP000184322"/>
    </source>
</evidence>